<keyword evidence="3" id="KW-1185">Reference proteome</keyword>
<evidence type="ECO:0000313" key="3">
    <source>
        <dbReference type="Proteomes" id="UP001054846"/>
    </source>
</evidence>
<protein>
    <recommendedName>
        <fullName evidence="4">DUF983 domain-containing protein</fullName>
    </recommendedName>
</protein>
<keyword evidence="1" id="KW-1133">Transmembrane helix</keyword>
<name>A0ABY3PQU2_9CYAN</name>
<sequence length="165" mass="18584">MHCELSTTGRLRLDTAYRCPACRFGRIAMMPLMEVMACDLCRHMFDVDLTKQEVKMNGSLPPLSWRWNGRTWHDPFAQGPNRLDKLVALAMLVFPAALVGGLAWRFGPPPDAPLAWLPPLWTALTFTCHLSCVLLAVCSYYQFSPLAFGKALMRRLRQRLATGSS</sequence>
<evidence type="ECO:0008006" key="4">
    <source>
        <dbReference type="Google" id="ProtNLM"/>
    </source>
</evidence>
<dbReference type="RefSeq" id="WP_230843023.1">
    <property type="nucleotide sequence ID" value="NZ_CP063845.1"/>
</dbReference>
<keyword evidence="1" id="KW-0472">Membrane</keyword>
<organism evidence="2 3">
    <name type="scientific">Gloeobacter morelensis MG652769</name>
    <dbReference type="NCBI Taxonomy" id="2781736"/>
    <lineage>
        <taxon>Bacteria</taxon>
        <taxon>Bacillati</taxon>
        <taxon>Cyanobacteriota</taxon>
        <taxon>Cyanophyceae</taxon>
        <taxon>Gloeobacterales</taxon>
        <taxon>Gloeobacteraceae</taxon>
        <taxon>Gloeobacter</taxon>
        <taxon>Gloeobacter morelensis</taxon>
    </lineage>
</organism>
<evidence type="ECO:0000256" key="1">
    <source>
        <dbReference type="SAM" id="Phobius"/>
    </source>
</evidence>
<proteinExistence type="predicted"/>
<reference evidence="2 3" key="1">
    <citation type="journal article" date="2021" name="Genome Biol. Evol.">
        <title>Complete Genome Sequencing of a Novel Gloeobacter Species from a Waterfall Cave in Mexico.</title>
        <authorList>
            <person name="Saw J.H."/>
            <person name="Cardona T."/>
            <person name="Montejano G."/>
        </authorList>
    </citation>
    <scope>NUCLEOTIDE SEQUENCE [LARGE SCALE GENOMIC DNA]</scope>
    <source>
        <strain evidence="2">MG652769</strain>
    </source>
</reference>
<feature type="transmembrane region" description="Helical" evidence="1">
    <location>
        <begin position="86"/>
        <end position="104"/>
    </location>
</feature>
<feature type="transmembrane region" description="Helical" evidence="1">
    <location>
        <begin position="124"/>
        <end position="149"/>
    </location>
</feature>
<dbReference type="EMBL" id="CP063845">
    <property type="protein sequence ID" value="UFP95797.1"/>
    <property type="molecule type" value="Genomic_DNA"/>
</dbReference>
<evidence type="ECO:0000313" key="2">
    <source>
        <dbReference type="EMBL" id="UFP95797.1"/>
    </source>
</evidence>
<dbReference type="Proteomes" id="UP001054846">
    <property type="component" value="Chromosome"/>
</dbReference>
<gene>
    <name evidence="2" type="ORF">ISF26_06075</name>
</gene>
<keyword evidence="1" id="KW-0812">Transmembrane</keyword>
<accession>A0ABY3PQU2</accession>